<evidence type="ECO:0000256" key="1">
    <source>
        <dbReference type="ARBA" id="ARBA00022801"/>
    </source>
</evidence>
<feature type="compositionally biased region" description="Low complexity" evidence="2">
    <location>
        <begin position="434"/>
        <end position="443"/>
    </location>
</feature>
<accession>A0A395I2X5</accession>
<dbReference type="GO" id="GO:0016798">
    <property type="term" value="F:hydrolase activity, acting on glycosyl bonds"/>
    <property type="evidence" value="ECO:0007669"/>
    <property type="project" value="InterPro"/>
</dbReference>
<feature type="compositionally biased region" description="Polar residues" evidence="2">
    <location>
        <begin position="321"/>
        <end position="344"/>
    </location>
</feature>
<dbReference type="OrthoDB" id="3565477at2759"/>
<gene>
    <name evidence="4" type="ORF">BO97DRAFT_343081</name>
</gene>
<dbReference type="InterPro" id="IPR008979">
    <property type="entry name" value="Galactose-bd-like_sf"/>
</dbReference>
<protein>
    <recommendedName>
        <fullName evidence="3">CBM-cenC domain-containing protein</fullName>
    </recommendedName>
</protein>
<organism evidence="4 5">
    <name type="scientific">Aspergillus homomorphus (strain CBS 101889)</name>
    <dbReference type="NCBI Taxonomy" id="1450537"/>
    <lineage>
        <taxon>Eukaryota</taxon>
        <taxon>Fungi</taxon>
        <taxon>Dikarya</taxon>
        <taxon>Ascomycota</taxon>
        <taxon>Pezizomycotina</taxon>
        <taxon>Eurotiomycetes</taxon>
        <taxon>Eurotiomycetidae</taxon>
        <taxon>Eurotiales</taxon>
        <taxon>Aspergillaceae</taxon>
        <taxon>Aspergillus</taxon>
        <taxon>Aspergillus subgen. Circumdati</taxon>
    </lineage>
</organism>
<dbReference type="Pfam" id="PF02018">
    <property type="entry name" value="CBM_4_9"/>
    <property type="match status" value="1"/>
</dbReference>
<name>A0A395I2X5_ASPHC</name>
<dbReference type="EMBL" id="KZ824279">
    <property type="protein sequence ID" value="RAL13538.1"/>
    <property type="molecule type" value="Genomic_DNA"/>
</dbReference>
<dbReference type="GeneID" id="37195982"/>
<dbReference type="AlphaFoldDB" id="A0A395I2X5"/>
<evidence type="ECO:0000259" key="3">
    <source>
        <dbReference type="Pfam" id="PF02018"/>
    </source>
</evidence>
<feature type="domain" description="CBM-cenC" evidence="3">
    <location>
        <begin position="24"/>
        <end position="152"/>
    </location>
</feature>
<dbReference type="RefSeq" id="XP_025552692.1">
    <property type="nucleotide sequence ID" value="XM_025691693.1"/>
</dbReference>
<evidence type="ECO:0000256" key="2">
    <source>
        <dbReference type="SAM" id="MobiDB-lite"/>
    </source>
</evidence>
<feature type="compositionally biased region" description="Low complexity" evidence="2">
    <location>
        <begin position="451"/>
        <end position="476"/>
    </location>
</feature>
<dbReference type="SUPFAM" id="SSF49785">
    <property type="entry name" value="Galactose-binding domain-like"/>
    <property type="match status" value="1"/>
</dbReference>
<feature type="region of interest" description="Disordered" evidence="2">
    <location>
        <begin position="391"/>
        <end position="476"/>
    </location>
</feature>
<feature type="compositionally biased region" description="Low complexity" evidence="2">
    <location>
        <begin position="292"/>
        <end position="316"/>
    </location>
</feature>
<sequence>MTTATLAPVPAPSTIVSCTTAVPNAIQNPSFENGFTNWGYASGTSGSVVSGDAADGDYYLEASGNQARSSILFYQFSQNLVGGKTYTASLDWAISPSTTGQLTCRLYWYMDRFGSSIGSTSVTVPTAGMGWTPFSATYTPTTDGSHLVEIYAYCQSSNSDWRGAAIKIDNLKLSDGVAVTSCVTSTVTPTATPVLPTSSVVVTSSSSVIVPTSLVSSSPVASIIPSSSVVSLSIVPSNVPSSFPSSIPSSIPSSGPSSVPSNIRSSSVVSFSPSASAIPSSSSVIVSQPGRPLSSSALVQPSPSSSPVVSPSATSSRPLIRTTSTANAGTVSRQTGSSPSNQDFTTSTVFTTRTATITACPSSVTDCPVRSRTTYLTTETVLVSTTICPITEAGGSTTTTTTAGSSNGSPAGASAESGSGSASASGPSSGGASGHSSGLVTGHSGSGSSGASGQSPVGMPVPSSSTTGSTSQSTTTSATGALFTGAASVQRVTVFQGLVSLGAVLMAMVL</sequence>
<evidence type="ECO:0000313" key="5">
    <source>
        <dbReference type="Proteomes" id="UP000248961"/>
    </source>
</evidence>
<dbReference type="InterPro" id="IPR003305">
    <property type="entry name" value="CenC_carb-bd"/>
</dbReference>
<dbReference type="Gene3D" id="2.60.120.260">
    <property type="entry name" value="Galactose-binding domain-like"/>
    <property type="match status" value="1"/>
</dbReference>
<keyword evidence="1" id="KW-0378">Hydrolase</keyword>
<feature type="region of interest" description="Disordered" evidence="2">
    <location>
        <begin position="292"/>
        <end position="345"/>
    </location>
</feature>
<evidence type="ECO:0000313" key="4">
    <source>
        <dbReference type="EMBL" id="RAL13538.1"/>
    </source>
</evidence>
<dbReference type="STRING" id="1450537.A0A395I2X5"/>
<feature type="compositionally biased region" description="Low complexity" evidence="2">
    <location>
        <begin position="391"/>
        <end position="427"/>
    </location>
</feature>
<keyword evidence="5" id="KW-1185">Reference proteome</keyword>
<reference evidence="4 5" key="1">
    <citation type="submission" date="2018-02" db="EMBL/GenBank/DDBJ databases">
        <title>The genomes of Aspergillus section Nigri reveals drivers in fungal speciation.</title>
        <authorList>
            <consortium name="DOE Joint Genome Institute"/>
            <person name="Vesth T.C."/>
            <person name="Nybo J."/>
            <person name="Theobald S."/>
            <person name="Brandl J."/>
            <person name="Frisvad J.C."/>
            <person name="Nielsen K.F."/>
            <person name="Lyhne E.K."/>
            <person name="Kogle M.E."/>
            <person name="Kuo A."/>
            <person name="Riley R."/>
            <person name="Clum A."/>
            <person name="Nolan M."/>
            <person name="Lipzen A."/>
            <person name="Salamov A."/>
            <person name="Henrissat B."/>
            <person name="Wiebenga A."/>
            <person name="De vries R.P."/>
            <person name="Grigoriev I.V."/>
            <person name="Mortensen U.H."/>
            <person name="Andersen M.R."/>
            <person name="Baker S.E."/>
        </authorList>
    </citation>
    <scope>NUCLEOTIDE SEQUENCE [LARGE SCALE GENOMIC DNA]</scope>
    <source>
        <strain evidence="4 5">CBS 101889</strain>
    </source>
</reference>
<proteinExistence type="predicted"/>
<dbReference type="VEuPathDB" id="FungiDB:BO97DRAFT_343081"/>
<dbReference type="Proteomes" id="UP000248961">
    <property type="component" value="Unassembled WGS sequence"/>
</dbReference>